<reference evidence="7" key="1">
    <citation type="journal article" date="2021" name="Proc. Natl. Acad. Sci. U.S.A.">
        <title>Three genomes in the algal genus Volvox reveal the fate of a haploid sex-determining region after a transition to homothallism.</title>
        <authorList>
            <person name="Yamamoto K."/>
            <person name="Hamaji T."/>
            <person name="Kawai-Toyooka H."/>
            <person name="Matsuzaki R."/>
            <person name="Takahashi F."/>
            <person name="Nishimura Y."/>
            <person name="Kawachi M."/>
            <person name="Noguchi H."/>
            <person name="Minakuchi Y."/>
            <person name="Umen J.G."/>
            <person name="Toyoda A."/>
            <person name="Nozaki H."/>
        </authorList>
    </citation>
    <scope>NUCLEOTIDE SEQUENCE</scope>
    <source>
        <strain evidence="7">NIES-3785</strain>
        <strain evidence="6">NIES-3786</strain>
    </source>
</reference>
<dbReference type="Pfam" id="PF13180">
    <property type="entry name" value="PDZ_2"/>
    <property type="match status" value="1"/>
</dbReference>
<evidence type="ECO:0000313" key="9">
    <source>
        <dbReference type="Proteomes" id="UP000747110"/>
    </source>
</evidence>
<dbReference type="InterPro" id="IPR039382">
    <property type="entry name" value="DEGP1/8_PDZ_dom"/>
</dbReference>
<organism evidence="7 8">
    <name type="scientific">Volvox reticuliferus</name>
    <dbReference type="NCBI Taxonomy" id="1737510"/>
    <lineage>
        <taxon>Eukaryota</taxon>
        <taxon>Viridiplantae</taxon>
        <taxon>Chlorophyta</taxon>
        <taxon>core chlorophytes</taxon>
        <taxon>Chlorophyceae</taxon>
        <taxon>CS clade</taxon>
        <taxon>Chlamydomonadales</taxon>
        <taxon>Volvocaceae</taxon>
        <taxon>Volvox</taxon>
    </lineage>
</organism>
<dbReference type="OrthoDB" id="4217619at2759"/>
<comment type="similarity">
    <text evidence="1">Belongs to the peptidase S1C family.</text>
</comment>
<keyword evidence="3" id="KW-0378">Hydrolase</keyword>
<evidence type="ECO:0000256" key="1">
    <source>
        <dbReference type="ARBA" id="ARBA00010541"/>
    </source>
</evidence>
<dbReference type="PANTHER" id="PTHR43343">
    <property type="entry name" value="PEPTIDASE S12"/>
    <property type="match status" value="1"/>
</dbReference>
<dbReference type="SMART" id="SM00228">
    <property type="entry name" value="PDZ"/>
    <property type="match status" value="1"/>
</dbReference>
<accession>A0A8J4LS81</accession>
<keyword evidence="2" id="KW-0645">Protease</keyword>
<dbReference type="GO" id="GO:0004252">
    <property type="term" value="F:serine-type endopeptidase activity"/>
    <property type="evidence" value="ECO:0007669"/>
    <property type="project" value="InterPro"/>
</dbReference>
<dbReference type="EMBL" id="BNCQ01000024">
    <property type="protein sequence ID" value="GIM07519.1"/>
    <property type="molecule type" value="Genomic_DNA"/>
</dbReference>
<dbReference type="CDD" id="cd00990">
    <property type="entry name" value="cpPDZ_AtDEGP1-like"/>
    <property type="match status" value="1"/>
</dbReference>
<proteinExistence type="inferred from homology"/>
<keyword evidence="9" id="KW-1185">Reference proteome</keyword>
<dbReference type="InterPro" id="IPR001478">
    <property type="entry name" value="PDZ"/>
</dbReference>
<evidence type="ECO:0000313" key="6">
    <source>
        <dbReference type="EMBL" id="GIL86474.1"/>
    </source>
</evidence>
<dbReference type="Pfam" id="PF13365">
    <property type="entry name" value="Trypsin_2"/>
    <property type="match status" value="1"/>
</dbReference>
<protein>
    <recommendedName>
        <fullName evidence="5">PDZ domain-containing protein</fullName>
    </recommendedName>
</protein>
<evidence type="ECO:0000313" key="8">
    <source>
        <dbReference type="Proteomes" id="UP000722791"/>
    </source>
</evidence>
<dbReference type="SUPFAM" id="SSF50494">
    <property type="entry name" value="Trypsin-like serine proteases"/>
    <property type="match status" value="1"/>
</dbReference>
<feature type="region of interest" description="Disordered" evidence="4">
    <location>
        <begin position="256"/>
        <end position="279"/>
    </location>
</feature>
<name>A0A8J4LS81_9CHLO</name>
<dbReference type="AlphaFoldDB" id="A0A8J4LS81"/>
<dbReference type="PANTHER" id="PTHR43343:SF2">
    <property type="entry name" value="PDZ DOMAIN-CONTAINING PROTEIN"/>
    <property type="match status" value="1"/>
</dbReference>
<dbReference type="InterPro" id="IPR051201">
    <property type="entry name" value="Chloro_Bact_Ser_Proteases"/>
</dbReference>
<dbReference type="InterPro" id="IPR043504">
    <property type="entry name" value="Peptidase_S1_PA_chymotrypsin"/>
</dbReference>
<dbReference type="GO" id="GO:0006508">
    <property type="term" value="P:proteolysis"/>
    <property type="evidence" value="ECO:0007669"/>
    <property type="project" value="UniProtKB-KW"/>
</dbReference>
<dbReference type="SUPFAM" id="SSF50156">
    <property type="entry name" value="PDZ domain-like"/>
    <property type="match status" value="1"/>
</dbReference>
<evidence type="ECO:0000256" key="4">
    <source>
        <dbReference type="SAM" id="MobiDB-lite"/>
    </source>
</evidence>
<dbReference type="Gene3D" id="2.30.42.10">
    <property type="match status" value="1"/>
</dbReference>
<dbReference type="PROSITE" id="PS50106">
    <property type="entry name" value="PDZ"/>
    <property type="match status" value="1"/>
</dbReference>
<sequence>MNLGQRIRTASIGKATQLCVQSNVWRSCYRHNAHLTIGRLRQCPREAAPAESDFTCKACNLNPIINGRNPHVSNEGSRELSQVTRPPDSSNPITWRIVSCMLQHLCWVLCQCARVAVRMVAVAVVFCIASVLPRPASVAAAAASSPRVTITTVISTPELSSGGGGASRVTMVCGSSSCTDLPSPCPTLSTPSLASYNNTEHGPHDEGSGCQTSAMPLADLAISAAGFVSGTTGAPSGRLTSSATGLSATLSTLRGDLQTASSSSGRGAGPSPVHAGLEPSAPVVNMASTTAPNASGATNGGAGAGGIGAGPLAHTGDSGLAVDTEVVALAQQLGLGAGEAGVIHLFERHRASVVNISGMRAMQTFTTLDLGKMPYGQGSGFLWGDKGHVVTCYHLVKGAAEVKVTLYDNTSYTAKVLGYDAAKNVAVLKLSVPKSKLRELQPVTLGSAVALRVGQSVYGIGNPWGLGHTLSQGLVSGLGLELSGGLFPIKGVILVDSAPDPGSNGGVLLDSKGTLVGMMVSPLASSGAGWGGSGRAFAVPIDAIRGLINQIMAYGRTVRPALGITMAPAQVLERVGLEGVLVLEVPPGSPAHAAGLRPTHRDIFGDLVLGDVVVGLDGKAVRSSADVYDILDEHRVGDRVKLDVVRDGKQTSLTVTLGERLLGAVEE</sequence>
<dbReference type="InterPro" id="IPR036034">
    <property type="entry name" value="PDZ_sf"/>
</dbReference>
<evidence type="ECO:0000256" key="2">
    <source>
        <dbReference type="ARBA" id="ARBA00022670"/>
    </source>
</evidence>
<dbReference type="Proteomes" id="UP000722791">
    <property type="component" value="Unassembled WGS sequence"/>
</dbReference>
<dbReference type="InterPro" id="IPR001940">
    <property type="entry name" value="Peptidase_S1C"/>
</dbReference>
<comment type="caution">
    <text evidence="7">The sequence shown here is derived from an EMBL/GenBank/DDBJ whole genome shotgun (WGS) entry which is preliminary data.</text>
</comment>
<feature type="domain" description="PDZ" evidence="5">
    <location>
        <begin position="551"/>
        <end position="648"/>
    </location>
</feature>
<dbReference type="Proteomes" id="UP000747110">
    <property type="component" value="Unassembled WGS sequence"/>
</dbReference>
<dbReference type="EMBL" id="BNCP01000036">
    <property type="protein sequence ID" value="GIL86474.1"/>
    <property type="molecule type" value="Genomic_DNA"/>
</dbReference>
<evidence type="ECO:0000259" key="5">
    <source>
        <dbReference type="PROSITE" id="PS50106"/>
    </source>
</evidence>
<feature type="compositionally biased region" description="Low complexity" evidence="4">
    <location>
        <begin position="256"/>
        <end position="272"/>
    </location>
</feature>
<dbReference type="Gene3D" id="2.40.10.10">
    <property type="entry name" value="Trypsin-like serine proteases"/>
    <property type="match status" value="2"/>
</dbReference>
<dbReference type="PRINTS" id="PR00834">
    <property type="entry name" value="PROTEASES2C"/>
</dbReference>
<evidence type="ECO:0000256" key="3">
    <source>
        <dbReference type="ARBA" id="ARBA00022801"/>
    </source>
</evidence>
<evidence type="ECO:0000313" key="7">
    <source>
        <dbReference type="EMBL" id="GIM07519.1"/>
    </source>
</evidence>
<gene>
    <name evidence="6" type="ORF">Vretifemale_14787</name>
    <name evidence="7" type="ORF">Vretimale_11632</name>
</gene>
<dbReference type="InterPro" id="IPR009003">
    <property type="entry name" value="Peptidase_S1_PA"/>
</dbReference>